<dbReference type="InterPro" id="IPR011042">
    <property type="entry name" value="6-blade_b-propeller_TolB-like"/>
</dbReference>
<dbReference type="STRING" id="229205.SAMN05444372_11466"/>
<dbReference type="EMBL" id="FQWF01000014">
    <property type="protein sequence ID" value="SHH08573.1"/>
    <property type="molecule type" value="Genomic_DNA"/>
</dbReference>
<gene>
    <name evidence="2" type="ORF">SAMN05444372_11466</name>
</gene>
<dbReference type="SUPFAM" id="SSF50952">
    <property type="entry name" value="Soluble quinoprotein glucose dehydrogenase"/>
    <property type="match status" value="1"/>
</dbReference>
<dbReference type="AlphaFoldDB" id="A0A1M5Q4Y8"/>
<feature type="domain" description="Glucose/Sorbosone dehydrogenase" evidence="1">
    <location>
        <begin position="112"/>
        <end position="429"/>
    </location>
</feature>
<dbReference type="PANTHER" id="PTHR19328:SF75">
    <property type="entry name" value="ALDOSE SUGAR DEHYDROGENASE YLII"/>
    <property type="match status" value="1"/>
</dbReference>
<evidence type="ECO:0000313" key="2">
    <source>
        <dbReference type="EMBL" id="SHH08573.1"/>
    </source>
</evidence>
<dbReference type="InterPro" id="IPR011041">
    <property type="entry name" value="Quinoprot_gluc/sorb_DH_b-prop"/>
</dbReference>
<dbReference type="Proteomes" id="UP000184020">
    <property type="component" value="Unassembled WGS sequence"/>
</dbReference>
<dbReference type="InterPro" id="IPR012938">
    <property type="entry name" value="Glc/Sorbosone_DH"/>
</dbReference>
<sequence length="438" mass="48531">MNILSAQNYYSRYFKIPFCRKHQSKTQSTIPGTVNSKQNLVDTYCFNLSFTIFKFNFLQITINHMRNIAIISLFAIAFLSGSCNAQVKPNDIAIKDDVKNYKLEIVASDIAIPWGIAWLPDGTMLVTEKSGVLYHIKNGSKTEIKNVPTVYTRGQGGLLDIVLHPDYAKNGWIYITYSSDEGGGTGGNTKLIRAKLLDGSLTQIESLYKATPNTTKGQHFGSRIVFDNDGYLYFSIGERGEEFVNPQDLKRDGGKIYRLNDDGSIPKDNPFVGQAGVKEAIYTYGNRNAQGIAKNPVTGAIWAHEHGPKGGDEINIIKKGANYGWPVVTFGVNYDGSQITAETEKKGIEKPIYYWVPSIAPSGMAFVTGDKYPDWKGHLLVGSLKFQYLELVKLKGNTVIGRQKIATDIGRLREVRQGPDGFIYMGVEGKGIVKIIPN</sequence>
<name>A0A1M5Q4Y8_9FLAO</name>
<proteinExistence type="predicted"/>
<protein>
    <submittedName>
        <fullName evidence="2">Glucose/arabinose dehydrogenase, beta-propeller fold</fullName>
    </submittedName>
</protein>
<keyword evidence="3" id="KW-1185">Reference proteome</keyword>
<dbReference type="Pfam" id="PF07995">
    <property type="entry name" value="GSDH"/>
    <property type="match status" value="1"/>
</dbReference>
<dbReference type="PANTHER" id="PTHR19328">
    <property type="entry name" value="HEDGEHOG-INTERACTING PROTEIN"/>
    <property type="match status" value="1"/>
</dbReference>
<organism evidence="2 3">
    <name type="scientific">Flavobacterium micromati</name>
    <dbReference type="NCBI Taxonomy" id="229205"/>
    <lineage>
        <taxon>Bacteria</taxon>
        <taxon>Pseudomonadati</taxon>
        <taxon>Bacteroidota</taxon>
        <taxon>Flavobacteriia</taxon>
        <taxon>Flavobacteriales</taxon>
        <taxon>Flavobacteriaceae</taxon>
        <taxon>Flavobacterium</taxon>
    </lineage>
</organism>
<reference evidence="3" key="1">
    <citation type="submission" date="2016-11" db="EMBL/GenBank/DDBJ databases">
        <authorList>
            <person name="Varghese N."/>
            <person name="Submissions S."/>
        </authorList>
    </citation>
    <scope>NUCLEOTIDE SEQUENCE [LARGE SCALE GENOMIC DNA]</scope>
    <source>
        <strain evidence="3">DSM 17659</strain>
    </source>
</reference>
<evidence type="ECO:0000313" key="3">
    <source>
        <dbReference type="Proteomes" id="UP000184020"/>
    </source>
</evidence>
<evidence type="ECO:0000259" key="1">
    <source>
        <dbReference type="Pfam" id="PF07995"/>
    </source>
</evidence>
<dbReference type="Gene3D" id="2.120.10.30">
    <property type="entry name" value="TolB, C-terminal domain"/>
    <property type="match status" value="1"/>
</dbReference>
<accession>A0A1M5Q4Y8</accession>